<dbReference type="AlphaFoldDB" id="A0A8J8NDD0"/>
<dbReference type="GO" id="GO:0043539">
    <property type="term" value="F:protein serine/threonine kinase activator activity"/>
    <property type="evidence" value="ECO:0007669"/>
    <property type="project" value="TreeGrafter"/>
</dbReference>
<gene>
    <name evidence="2" type="ORF">FGO68_gene12034</name>
</gene>
<dbReference type="Gene3D" id="1.25.10.10">
    <property type="entry name" value="Leucine-rich Repeat Variant"/>
    <property type="match status" value="1"/>
</dbReference>
<dbReference type="InterPro" id="IPR013878">
    <property type="entry name" value="Mo25"/>
</dbReference>
<protein>
    <recommendedName>
        <fullName evidence="4">Mo25-like protein</fullName>
    </recommendedName>
</protein>
<dbReference type="Pfam" id="PF08569">
    <property type="entry name" value="Mo25"/>
    <property type="match status" value="1"/>
</dbReference>
<dbReference type="OrthoDB" id="609103at2759"/>
<dbReference type="EMBL" id="RRYP01021088">
    <property type="protein sequence ID" value="TNV72748.1"/>
    <property type="molecule type" value="Genomic_DNA"/>
</dbReference>
<dbReference type="InterPro" id="IPR011989">
    <property type="entry name" value="ARM-like"/>
</dbReference>
<evidence type="ECO:0000313" key="3">
    <source>
        <dbReference type="Proteomes" id="UP000785679"/>
    </source>
</evidence>
<evidence type="ECO:0000313" key="2">
    <source>
        <dbReference type="EMBL" id="TNV72748.1"/>
    </source>
</evidence>
<keyword evidence="3" id="KW-1185">Reference proteome</keyword>
<proteinExistence type="inferred from homology"/>
<dbReference type="Proteomes" id="UP000785679">
    <property type="component" value="Unassembled WGS sequence"/>
</dbReference>
<dbReference type="PANTHER" id="PTHR10182">
    <property type="entry name" value="CALCIUM-BINDING PROTEIN 39-RELATED"/>
    <property type="match status" value="1"/>
</dbReference>
<evidence type="ECO:0000256" key="1">
    <source>
        <dbReference type="ARBA" id="ARBA00011012"/>
    </source>
</evidence>
<evidence type="ECO:0008006" key="4">
    <source>
        <dbReference type="Google" id="ProtNLM"/>
    </source>
</evidence>
<sequence length="352" mass="41046">MMKKAGAAFKSTFFGKLKKSPEQNMSCFILSAVCYIKTQQQIQLTGSASPAEQKMAAKFKKYLQRMSQVIEGTCKKIPSTPDNMFKMAMETQQLKDEFAEIIMNINIFEFEDLKHVQQFISELYNQLTEVLEDTLNYKKVEVVTTLISKYELPGMSTFIGNLLRLHTKSNKLVDAFLNLELLERLVKLITNPDFNIQSDAYETFKEILLFEREGTNPTFDAFIIDNHTALFKLFDQLEQDPNYFSKREGLKTQYMLLARNETLRKIYTSDKERLKSIMVTVLNQNKGIQYEAFLLLSLFILMPQENQAVQYTLKMNRGNLTDFIKNFQQDRDEADFKALKNRMREVLDELDD</sequence>
<comment type="caution">
    <text evidence="2">The sequence shown here is derived from an EMBL/GenBank/DDBJ whole genome shotgun (WGS) entry which is preliminary data.</text>
</comment>
<name>A0A8J8NDD0_HALGN</name>
<accession>A0A8J8NDD0</accession>
<organism evidence="2 3">
    <name type="scientific">Halteria grandinella</name>
    <dbReference type="NCBI Taxonomy" id="5974"/>
    <lineage>
        <taxon>Eukaryota</taxon>
        <taxon>Sar</taxon>
        <taxon>Alveolata</taxon>
        <taxon>Ciliophora</taxon>
        <taxon>Intramacronucleata</taxon>
        <taxon>Spirotrichea</taxon>
        <taxon>Stichotrichia</taxon>
        <taxon>Sporadotrichida</taxon>
        <taxon>Halteriidae</taxon>
        <taxon>Halteria</taxon>
    </lineage>
</organism>
<reference evidence="2" key="1">
    <citation type="submission" date="2019-06" db="EMBL/GenBank/DDBJ databases">
        <authorList>
            <person name="Zheng W."/>
        </authorList>
    </citation>
    <scope>NUCLEOTIDE SEQUENCE</scope>
    <source>
        <strain evidence="2">QDHG01</strain>
    </source>
</reference>
<dbReference type="SUPFAM" id="SSF48371">
    <property type="entry name" value="ARM repeat"/>
    <property type="match status" value="1"/>
</dbReference>
<comment type="similarity">
    <text evidence="1">Belongs to the Mo25 family.</text>
</comment>
<dbReference type="GO" id="GO:0035556">
    <property type="term" value="P:intracellular signal transduction"/>
    <property type="evidence" value="ECO:0007669"/>
    <property type="project" value="TreeGrafter"/>
</dbReference>
<dbReference type="InterPro" id="IPR016024">
    <property type="entry name" value="ARM-type_fold"/>
</dbReference>
<dbReference type="PANTHER" id="PTHR10182:SF3">
    <property type="entry name" value="PROTEIN MO25"/>
    <property type="match status" value="1"/>
</dbReference>